<organism evidence="1 2">
    <name type="scientific">Stenotrophomonas nitritireducens</name>
    <dbReference type="NCBI Taxonomy" id="83617"/>
    <lineage>
        <taxon>Bacteria</taxon>
        <taxon>Pseudomonadati</taxon>
        <taxon>Pseudomonadota</taxon>
        <taxon>Gammaproteobacteria</taxon>
        <taxon>Lysobacterales</taxon>
        <taxon>Lysobacteraceae</taxon>
        <taxon>Stenotrophomonas</taxon>
    </lineage>
</organism>
<proteinExistence type="predicted"/>
<evidence type="ECO:0000313" key="1">
    <source>
        <dbReference type="EMBL" id="MBN8799817.1"/>
    </source>
</evidence>
<dbReference type="Proteomes" id="UP000664815">
    <property type="component" value="Unassembled WGS sequence"/>
</dbReference>
<protein>
    <submittedName>
        <fullName evidence="1">Uncharacterized protein</fullName>
    </submittedName>
</protein>
<name>A0A9D8KZ27_9GAMM</name>
<sequence length="74" mass="8113">HGATDLLGYAEANAVLYEAIDQRARLPEAAQLPEVELAIVAVLERLDSGKPLDWAGAARQLRDKGLNGYLRERN</sequence>
<feature type="non-terminal residue" evidence="1">
    <location>
        <position position="1"/>
    </location>
</feature>
<accession>A0A9D8KZ27</accession>
<comment type="caution">
    <text evidence="1">The sequence shown here is derived from an EMBL/GenBank/DDBJ whole genome shotgun (WGS) entry which is preliminary data.</text>
</comment>
<gene>
    <name evidence="1" type="ORF">J0H45_10780</name>
</gene>
<dbReference type="AlphaFoldDB" id="A0A9D8KZ27"/>
<evidence type="ECO:0000313" key="2">
    <source>
        <dbReference type="Proteomes" id="UP000664815"/>
    </source>
</evidence>
<dbReference type="EMBL" id="JAFKMG010000966">
    <property type="protein sequence ID" value="MBN8799817.1"/>
    <property type="molecule type" value="Genomic_DNA"/>
</dbReference>
<reference evidence="1" key="1">
    <citation type="submission" date="2021-02" db="EMBL/GenBank/DDBJ databases">
        <title>Thiocyanate and organic carbon inputs drive convergent selection for specific autotrophic Afipia and Thiobacillus strains within complex microbiomes.</title>
        <authorList>
            <person name="Huddy R.J."/>
            <person name="Sachdeva R."/>
            <person name="Kadzinga F."/>
            <person name="Kantor R.S."/>
            <person name="Harrison S.T.L."/>
            <person name="Banfield J.F."/>
        </authorList>
    </citation>
    <scope>NUCLEOTIDE SEQUENCE</scope>
    <source>
        <strain evidence="1">SCN18_10_11_15_R1_P_69_7</strain>
    </source>
</reference>